<name>A0A7W8YR78_9SPHI</name>
<evidence type="ECO:0000256" key="1">
    <source>
        <dbReference type="ARBA" id="ARBA00022630"/>
    </source>
</evidence>
<dbReference type="Proteomes" id="UP000537718">
    <property type="component" value="Unassembled WGS sequence"/>
</dbReference>
<evidence type="ECO:0000313" key="7">
    <source>
        <dbReference type="Proteomes" id="UP000537718"/>
    </source>
</evidence>
<dbReference type="AlphaFoldDB" id="A0A7W8YR78"/>
<protein>
    <submittedName>
        <fullName evidence="6">2-polyprenyl-6-methoxyphenol hydroxylase-like FAD-dependent oxidoreductase</fullName>
    </submittedName>
</protein>
<dbReference type="PANTHER" id="PTHR46972:SF1">
    <property type="entry name" value="FAD DEPENDENT OXIDOREDUCTASE DOMAIN-CONTAINING PROTEIN"/>
    <property type="match status" value="1"/>
</dbReference>
<dbReference type="EMBL" id="JACHCF010000003">
    <property type="protein sequence ID" value="MBB5620285.1"/>
    <property type="molecule type" value="Genomic_DNA"/>
</dbReference>
<dbReference type="InterPro" id="IPR036188">
    <property type="entry name" value="FAD/NAD-bd_sf"/>
</dbReference>
<reference evidence="6 7" key="1">
    <citation type="submission" date="2020-08" db="EMBL/GenBank/DDBJ databases">
        <title>Genomic Encyclopedia of Type Strains, Phase IV (KMG-V): Genome sequencing to study the core and pangenomes of soil and plant-associated prokaryotes.</title>
        <authorList>
            <person name="Whitman W."/>
        </authorList>
    </citation>
    <scope>NUCLEOTIDE SEQUENCE [LARGE SCALE GENOMIC DNA]</scope>
    <source>
        <strain evidence="6 7">MP7CTX6</strain>
    </source>
</reference>
<dbReference type="InterPro" id="IPR002938">
    <property type="entry name" value="FAD-bd"/>
</dbReference>
<comment type="caution">
    <text evidence="6">The sequence shown here is derived from an EMBL/GenBank/DDBJ whole genome shotgun (WGS) entry which is preliminary data.</text>
</comment>
<gene>
    <name evidence="6" type="ORF">HDE69_001334</name>
</gene>
<keyword evidence="2" id="KW-0274">FAD</keyword>
<evidence type="ECO:0000256" key="3">
    <source>
        <dbReference type="ARBA" id="ARBA00023002"/>
    </source>
</evidence>
<dbReference type="GO" id="GO:0071949">
    <property type="term" value="F:FAD binding"/>
    <property type="evidence" value="ECO:0007669"/>
    <property type="project" value="InterPro"/>
</dbReference>
<evidence type="ECO:0000259" key="5">
    <source>
        <dbReference type="Pfam" id="PF01494"/>
    </source>
</evidence>
<dbReference type="Pfam" id="PF01494">
    <property type="entry name" value="FAD_binding_3"/>
    <property type="match status" value="1"/>
</dbReference>
<dbReference type="PANTHER" id="PTHR46972">
    <property type="entry name" value="MONOOXYGENASE ASQM-RELATED"/>
    <property type="match status" value="1"/>
</dbReference>
<dbReference type="Gene3D" id="3.50.50.60">
    <property type="entry name" value="FAD/NAD(P)-binding domain"/>
    <property type="match status" value="1"/>
</dbReference>
<dbReference type="RefSeq" id="WP_183866330.1">
    <property type="nucleotide sequence ID" value="NZ_JACHCF010000003.1"/>
</dbReference>
<dbReference type="PRINTS" id="PR00420">
    <property type="entry name" value="RNGMNOXGNASE"/>
</dbReference>
<keyword evidence="1" id="KW-0285">Flavoprotein</keyword>
<dbReference type="SUPFAM" id="SSF51905">
    <property type="entry name" value="FAD/NAD(P)-binding domain"/>
    <property type="match status" value="1"/>
</dbReference>
<keyword evidence="3" id="KW-0560">Oxidoreductase</keyword>
<sequence>MLLENKQVAIIGGGPAGLTLARLLQQKDVNVKVYERDFDQAIGAAGLMDEFKKHYRPGADKAVIVNSKMDIIFDEHQEKPEEGFGDEHFRPEIDRGPLRDLLIASLKKENIVWNSRFAEMKPSGAGWEILFENGTSAYADLVIAADGANSKVRKYITAIPQVYSGVTSIEGNIYNAEINAPKLWQLAKGGSLFALENGKTIFFITKGDGTLTFLIGLKTPENWLANSGIDLTDRAAVGVWFAAEFAEWSQEWKELFATDELTMAPRVWYHFPLDQCWTALPNLTMIGDAAHRIPAYAGEGANQALADALELYEALCGKEFETTRQAIASFEEKMLKRFVASAEESLRNTKGLHTENNLQFLMGLFGNTDPAS</sequence>
<organism evidence="6 7">
    <name type="scientific">Pedobacter cryoconitis</name>
    <dbReference type="NCBI Taxonomy" id="188932"/>
    <lineage>
        <taxon>Bacteria</taxon>
        <taxon>Pseudomonadati</taxon>
        <taxon>Bacteroidota</taxon>
        <taxon>Sphingobacteriia</taxon>
        <taxon>Sphingobacteriales</taxon>
        <taxon>Sphingobacteriaceae</taxon>
        <taxon>Pedobacter</taxon>
    </lineage>
</organism>
<evidence type="ECO:0000256" key="2">
    <source>
        <dbReference type="ARBA" id="ARBA00022827"/>
    </source>
</evidence>
<proteinExistence type="predicted"/>
<keyword evidence="4" id="KW-0503">Monooxygenase</keyword>
<accession>A0A7W8YR78</accession>
<evidence type="ECO:0000256" key="4">
    <source>
        <dbReference type="ARBA" id="ARBA00023033"/>
    </source>
</evidence>
<feature type="domain" description="FAD-binding" evidence="5">
    <location>
        <begin position="138"/>
        <end position="316"/>
    </location>
</feature>
<evidence type="ECO:0000313" key="6">
    <source>
        <dbReference type="EMBL" id="MBB5620285.1"/>
    </source>
</evidence>
<dbReference type="GO" id="GO:0004497">
    <property type="term" value="F:monooxygenase activity"/>
    <property type="evidence" value="ECO:0007669"/>
    <property type="project" value="UniProtKB-KW"/>
</dbReference>
<dbReference type="Pfam" id="PF13450">
    <property type="entry name" value="NAD_binding_8"/>
    <property type="match status" value="1"/>
</dbReference>